<dbReference type="InterPro" id="IPR036388">
    <property type="entry name" value="WH-like_DNA-bd_sf"/>
</dbReference>
<dbReference type="RefSeq" id="WP_184680765.1">
    <property type="nucleotide sequence ID" value="NZ_JACHLL010000001.1"/>
</dbReference>
<dbReference type="GO" id="GO:0030170">
    <property type="term" value="F:pyridoxal phosphate binding"/>
    <property type="evidence" value="ECO:0007669"/>
    <property type="project" value="InterPro"/>
</dbReference>
<keyword evidence="4" id="KW-0238">DNA-binding</keyword>
<dbReference type="Pfam" id="PF00392">
    <property type="entry name" value="GntR"/>
    <property type="match status" value="1"/>
</dbReference>
<dbReference type="InterPro" id="IPR004839">
    <property type="entry name" value="Aminotransferase_I/II_large"/>
</dbReference>
<dbReference type="EMBL" id="JACHLL010000001">
    <property type="protein sequence ID" value="MBB6340622.1"/>
    <property type="molecule type" value="Genomic_DNA"/>
</dbReference>
<keyword evidence="7" id="KW-0032">Aminotransferase</keyword>
<name>A0A7X0EQT8_9PSED</name>
<dbReference type="InterPro" id="IPR036390">
    <property type="entry name" value="WH_DNA-bd_sf"/>
</dbReference>
<proteinExistence type="inferred from homology"/>
<dbReference type="PANTHER" id="PTHR46577:SF1">
    <property type="entry name" value="HTH-TYPE TRANSCRIPTIONAL REGULATORY PROTEIN GABR"/>
    <property type="match status" value="1"/>
</dbReference>
<sequence length="491" mass="53187">MRETPPLPVDLSGIRLDPTAGLSRQLYLALRERILDGRLAGRTRLPASRDLADLLGISRNTVTRAFDQLYAEGYIEGRVGAGTFVADLRQPAAAAAVAAPAALPGPPPGPALQLLAEHRLNPRPQGPPRAFRVGVPAFDLFPFETWARLMARFWRRPPAEALGYGDPAGDRRLRELVAAYLRSSRGLACEPEQVLITCGSQQAISLCAQLLVQPGERVAIENPGYRAAGHAFAVAGGRLCGVPVDGEGLDIAALERLGACRLAYVTPSHQYPTGVTLSLARRLELLAWAERHDAWVIEDDYDGEYRYRGVPLAPLASLDRQGRVLYVGTFCKIAFPGLRLGYLVLPQALVEPFAQRRALDIRHSEAGSQAVMAEFIAAGHFQRHVRRMRGAARSRRDALLQGWPQVPGCAALPVVEAGLHLSVAVDSLARERELIAQAAAVGVEINALSGYWLPDSAIPEDERAGLVLGFAAVPEARIAEALTALRRAWRL</sequence>
<dbReference type="Pfam" id="PF00155">
    <property type="entry name" value="Aminotran_1_2"/>
    <property type="match status" value="1"/>
</dbReference>
<accession>A0A7X0EQT8</accession>
<dbReference type="InterPro" id="IPR015421">
    <property type="entry name" value="PyrdxlP-dep_Trfase_major"/>
</dbReference>
<dbReference type="AlphaFoldDB" id="A0A7X0EQT8"/>
<dbReference type="InterPro" id="IPR000524">
    <property type="entry name" value="Tscrpt_reg_HTH_GntR"/>
</dbReference>
<keyword evidence="5" id="KW-0804">Transcription</keyword>
<dbReference type="PRINTS" id="PR00035">
    <property type="entry name" value="HTHGNTR"/>
</dbReference>
<dbReference type="PROSITE" id="PS50949">
    <property type="entry name" value="HTH_GNTR"/>
    <property type="match status" value="1"/>
</dbReference>
<keyword evidence="2" id="KW-0663">Pyridoxal phosphate</keyword>
<organism evidence="7 8">
    <name type="scientific">Pseudomonas fluvialis</name>
    <dbReference type="NCBI Taxonomy" id="1793966"/>
    <lineage>
        <taxon>Bacteria</taxon>
        <taxon>Pseudomonadati</taxon>
        <taxon>Pseudomonadota</taxon>
        <taxon>Gammaproteobacteria</taxon>
        <taxon>Pseudomonadales</taxon>
        <taxon>Pseudomonadaceae</taxon>
        <taxon>Pseudomonas</taxon>
    </lineage>
</organism>
<keyword evidence="8" id="KW-1185">Reference proteome</keyword>
<dbReference type="GO" id="GO:0008483">
    <property type="term" value="F:transaminase activity"/>
    <property type="evidence" value="ECO:0007669"/>
    <property type="project" value="UniProtKB-KW"/>
</dbReference>
<dbReference type="SMART" id="SM00345">
    <property type="entry name" value="HTH_GNTR"/>
    <property type="match status" value="1"/>
</dbReference>
<keyword evidence="7" id="KW-0808">Transferase</keyword>
<dbReference type="CDD" id="cd00609">
    <property type="entry name" value="AAT_like"/>
    <property type="match status" value="1"/>
</dbReference>
<comment type="similarity">
    <text evidence="1">In the C-terminal section; belongs to the class-I pyridoxal-phosphate-dependent aminotransferase family.</text>
</comment>
<dbReference type="GO" id="GO:0003677">
    <property type="term" value="F:DNA binding"/>
    <property type="evidence" value="ECO:0007669"/>
    <property type="project" value="UniProtKB-KW"/>
</dbReference>
<dbReference type="InterPro" id="IPR015424">
    <property type="entry name" value="PyrdxlP-dep_Trfase"/>
</dbReference>
<evidence type="ECO:0000256" key="3">
    <source>
        <dbReference type="ARBA" id="ARBA00023015"/>
    </source>
</evidence>
<dbReference type="InterPro" id="IPR051446">
    <property type="entry name" value="HTH_trans_reg/aminotransferase"/>
</dbReference>
<reference evidence="7 8" key="1">
    <citation type="submission" date="2020-08" db="EMBL/GenBank/DDBJ databases">
        <title>Functional genomics of gut bacteria from endangered species of beetles.</title>
        <authorList>
            <person name="Carlos-Shanley C."/>
        </authorList>
    </citation>
    <scope>NUCLEOTIDE SEQUENCE [LARGE SCALE GENOMIC DNA]</scope>
    <source>
        <strain evidence="7 8">S00202</strain>
    </source>
</reference>
<feature type="domain" description="HTH gntR-type" evidence="6">
    <location>
        <begin position="20"/>
        <end position="88"/>
    </location>
</feature>
<evidence type="ECO:0000259" key="6">
    <source>
        <dbReference type="PROSITE" id="PS50949"/>
    </source>
</evidence>
<keyword evidence="3" id="KW-0805">Transcription regulation</keyword>
<evidence type="ECO:0000256" key="5">
    <source>
        <dbReference type="ARBA" id="ARBA00023163"/>
    </source>
</evidence>
<evidence type="ECO:0000256" key="1">
    <source>
        <dbReference type="ARBA" id="ARBA00005384"/>
    </source>
</evidence>
<dbReference type="Gene3D" id="1.10.10.10">
    <property type="entry name" value="Winged helix-like DNA-binding domain superfamily/Winged helix DNA-binding domain"/>
    <property type="match status" value="1"/>
</dbReference>
<evidence type="ECO:0000256" key="2">
    <source>
        <dbReference type="ARBA" id="ARBA00022898"/>
    </source>
</evidence>
<dbReference type="Gene3D" id="3.40.640.10">
    <property type="entry name" value="Type I PLP-dependent aspartate aminotransferase-like (Major domain)"/>
    <property type="match status" value="1"/>
</dbReference>
<dbReference type="SUPFAM" id="SSF46785">
    <property type="entry name" value="Winged helix' DNA-binding domain"/>
    <property type="match status" value="1"/>
</dbReference>
<dbReference type="CDD" id="cd07377">
    <property type="entry name" value="WHTH_GntR"/>
    <property type="match status" value="1"/>
</dbReference>
<dbReference type="PANTHER" id="PTHR46577">
    <property type="entry name" value="HTH-TYPE TRANSCRIPTIONAL REGULATORY PROTEIN GABR"/>
    <property type="match status" value="1"/>
</dbReference>
<evidence type="ECO:0000256" key="4">
    <source>
        <dbReference type="ARBA" id="ARBA00023125"/>
    </source>
</evidence>
<protein>
    <submittedName>
        <fullName evidence="7">GntR family transcriptional regulator/MocR family aminotransferase</fullName>
    </submittedName>
</protein>
<evidence type="ECO:0000313" key="7">
    <source>
        <dbReference type="EMBL" id="MBB6340622.1"/>
    </source>
</evidence>
<dbReference type="GO" id="GO:0003700">
    <property type="term" value="F:DNA-binding transcription factor activity"/>
    <property type="evidence" value="ECO:0007669"/>
    <property type="project" value="InterPro"/>
</dbReference>
<comment type="caution">
    <text evidence="7">The sequence shown here is derived from an EMBL/GenBank/DDBJ whole genome shotgun (WGS) entry which is preliminary data.</text>
</comment>
<evidence type="ECO:0000313" key="8">
    <source>
        <dbReference type="Proteomes" id="UP000557193"/>
    </source>
</evidence>
<gene>
    <name evidence="7" type="ORF">HNP49_000772</name>
</gene>
<dbReference type="SUPFAM" id="SSF53383">
    <property type="entry name" value="PLP-dependent transferases"/>
    <property type="match status" value="1"/>
</dbReference>
<dbReference type="Proteomes" id="UP000557193">
    <property type="component" value="Unassembled WGS sequence"/>
</dbReference>